<dbReference type="AlphaFoldDB" id="A0A4D6M8F5"/>
<sequence>MLLTTKTQEALDTFSESQYLITEELDLKLGKVDFDMLGTCKEKTTSEEDTLNGEDEDGFLTAFKIYSIIYQTSTVGEDANFVGSVYQYQTSKCSCFMMARQACSRGKKNYCQFFTLMVAAMLLEEAIFCGYILQVRNQFLFGSLCSRGGEHSTSPSPSYVITIFLSYCPSAPF</sequence>
<feature type="transmembrane region" description="Helical" evidence="1">
    <location>
        <begin position="113"/>
        <end position="133"/>
    </location>
</feature>
<evidence type="ECO:0000313" key="3">
    <source>
        <dbReference type="Proteomes" id="UP000501690"/>
    </source>
</evidence>
<reference evidence="2 3" key="1">
    <citation type="submission" date="2019-04" db="EMBL/GenBank/DDBJ databases">
        <title>An improved genome assembly and genetic linkage map for asparagus bean, Vigna unguiculata ssp. sesquipedialis.</title>
        <authorList>
            <person name="Xia Q."/>
            <person name="Zhang R."/>
            <person name="Dong Y."/>
        </authorList>
    </citation>
    <scope>NUCLEOTIDE SEQUENCE [LARGE SCALE GENOMIC DNA]</scope>
    <source>
        <tissue evidence="2">Leaf</tissue>
    </source>
</reference>
<organism evidence="2 3">
    <name type="scientific">Vigna unguiculata</name>
    <name type="common">Cowpea</name>
    <dbReference type="NCBI Taxonomy" id="3917"/>
    <lineage>
        <taxon>Eukaryota</taxon>
        <taxon>Viridiplantae</taxon>
        <taxon>Streptophyta</taxon>
        <taxon>Embryophyta</taxon>
        <taxon>Tracheophyta</taxon>
        <taxon>Spermatophyta</taxon>
        <taxon>Magnoliopsida</taxon>
        <taxon>eudicotyledons</taxon>
        <taxon>Gunneridae</taxon>
        <taxon>Pentapetalae</taxon>
        <taxon>rosids</taxon>
        <taxon>fabids</taxon>
        <taxon>Fabales</taxon>
        <taxon>Fabaceae</taxon>
        <taxon>Papilionoideae</taxon>
        <taxon>50 kb inversion clade</taxon>
        <taxon>NPAAA clade</taxon>
        <taxon>indigoferoid/millettioid clade</taxon>
        <taxon>Phaseoleae</taxon>
        <taxon>Vigna</taxon>
    </lineage>
</organism>
<accession>A0A4D6M8F5</accession>
<proteinExistence type="predicted"/>
<keyword evidence="1" id="KW-0472">Membrane</keyword>
<name>A0A4D6M8F5_VIGUN</name>
<protein>
    <submittedName>
        <fullName evidence="2">Uncharacterized protein</fullName>
    </submittedName>
</protein>
<gene>
    <name evidence="2" type="ORF">DEO72_LG6g1378</name>
</gene>
<evidence type="ECO:0000256" key="1">
    <source>
        <dbReference type="SAM" id="Phobius"/>
    </source>
</evidence>
<keyword evidence="3" id="KW-1185">Reference proteome</keyword>
<dbReference type="EMBL" id="CP039350">
    <property type="protein sequence ID" value="QCD96671.1"/>
    <property type="molecule type" value="Genomic_DNA"/>
</dbReference>
<keyword evidence="1" id="KW-1133">Transmembrane helix</keyword>
<dbReference type="Proteomes" id="UP000501690">
    <property type="component" value="Linkage Group LG6"/>
</dbReference>
<evidence type="ECO:0000313" key="2">
    <source>
        <dbReference type="EMBL" id="QCD96671.1"/>
    </source>
</evidence>
<keyword evidence="1" id="KW-0812">Transmembrane</keyword>